<keyword evidence="4" id="KW-1003">Cell membrane</keyword>
<organism evidence="10 11">
    <name type="scientific">Alishewanella tabrizica</name>
    <dbReference type="NCBI Taxonomy" id="671278"/>
    <lineage>
        <taxon>Bacteria</taxon>
        <taxon>Pseudomonadati</taxon>
        <taxon>Pseudomonadota</taxon>
        <taxon>Gammaproteobacteria</taxon>
        <taxon>Alteromonadales</taxon>
        <taxon>Alteromonadaceae</taxon>
        <taxon>Alishewanella</taxon>
    </lineage>
</organism>
<keyword evidence="11" id="KW-1185">Reference proteome</keyword>
<keyword evidence="6 9" id="KW-0812">Transmembrane</keyword>
<name>A0ABQ2WTR7_9ALTE</name>
<comment type="similarity">
    <text evidence="2">Belongs to the UPF0208 family.</text>
</comment>
<evidence type="ECO:0000256" key="5">
    <source>
        <dbReference type="ARBA" id="ARBA00022519"/>
    </source>
</evidence>
<dbReference type="RefSeq" id="WP_229797062.1">
    <property type="nucleotide sequence ID" value="NZ_BMYR01000010.1"/>
</dbReference>
<dbReference type="Proteomes" id="UP000634667">
    <property type="component" value="Unassembled WGS sequence"/>
</dbReference>
<gene>
    <name evidence="10" type="ORF">GCM10008111_25330</name>
</gene>
<proteinExistence type="inferred from homology"/>
<evidence type="ECO:0000313" key="11">
    <source>
        <dbReference type="Proteomes" id="UP000634667"/>
    </source>
</evidence>
<keyword evidence="7 9" id="KW-1133">Transmembrane helix</keyword>
<feature type="transmembrane region" description="Helical" evidence="9">
    <location>
        <begin position="60"/>
        <end position="84"/>
    </location>
</feature>
<evidence type="ECO:0000256" key="3">
    <source>
        <dbReference type="ARBA" id="ARBA00018831"/>
    </source>
</evidence>
<evidence type="ECO:0000256" key="2">
    <source>
        <dbReference type="ARBA" id="ARBA00009474"/>
    </source>
</evidence>
<comment type="subcellular location">
    <subcellularLocation>
        <location evidence="1">Cell inner membrane</location>
        <topology evidence="1">Multi-pass membrane protein</topology>
    </subcellularLocation>
</comment>
<evidence type="ECO:0000256" key="4">
    <source>
        <dbReference type="ARBA" id="ARBA00022475"/>
    </source>
</evidence>
<keyword evidence="8 9" id="KW-0472">Membrane</keyword>
<comment type="caution">
    <text evidence="10">The sequence shown here is derived from an EMBL/GenBank/DDBJ whole genome shotgun (WGS) entry which is preliminary data.</text>
</comment>
<dbReference type="NCBIfam" id="NF002493">
    <property type="entry name" value="PRK01816.1"/>
    <property type="match status" value="1"/>
</dbReference>
<reference evidence="11" key="1">
    <citation type="journal article" date="2019" name="Int. J. Syst. Evol. Microbiol.">
        <title>The Global Catalogue of Microorganisms (GCM) 10K type strain sequencing project: providing services to taxonomists for standard genome sequencing and annotation.</title>
        <authorList>
            <consortium name="The Broad Institute Genomics Platform"/>
            <consortium name="The Broad Institute Genome Sequencing Center for Infectious Disease"/>
            <person name="Wu L."/>
            <person name="Ma J."/>
        </authorList>
    </citation>
    <scope>NUCLEOTIDE SEQUENCE [LARGE SCALE GENOMIC DNA]</scope>
    <source>
        <strain evidence="11">KCTC 23723</strain>
    </source>
</reference>
<sequence length="146" mass="16899">MKLFKYIGTGIRYGRVWPTKPELNAIFPENRIILLTHFAARYLPLLAFITAVVQYQLLGAAFLGQIVAMMLFIATMPLQGWYWLGVRANSDLPPALINWGNEIREQIQKHGKTEMLPGIPKSYFDLAKLLQQAYQQLNNTVMRRWF</sequence>
<evidence type="ECO:0000313" key="10">
    <source>
        <dbReference type="EMBL" id="GGW68148.1"/>
    </source>
</evidence>
<evidence type="ECO:0000256" key="9">
    <source>
        <dbReference type="SAM" id="Phobius"/>
    </source>
</evidence>
<feature type="transmembrane region" description="Helical" evidence="9">
    <location>
        <begin position="32"/>
        <end position="53"/>
    </location>
</feature>
<protein>
    <recommendedName>
        <fullName evidence="3">UPF0208 membrane protein YfbV</fullName>
    </recommendedName>
</protein>
<evidence type="ECO:0000256" key="8">
    <source>
        <dbReference type="ARBA" id="ARBA00023136"/>
    </source>
</evidence>
<dbReference type="InterPro" id="IPR007334">
    <property type="entry name" value="UPF0208"/>
</dbReference>
<keyword evidence="5" id="KW-0997">Cell inner membrane</keyword>
<evidence type="ECO:0000256" key="7">
    <source>
        <dbReference type="ARBA" id="ARBA00022989"/>
    </source>
</evidence>
<dbReference type="Pfam" id="PF04217">
    <property type="entry name" value="DUF412"/>
    <property type="match status" value="1"/>
</dbReference>
<dbReference type="EMBL" id="BMYR01000010">
    <property type="protein sequence ID" value="GGW68148.1"/>
    <property type="molecule type" value="Genomic_DNA"/>
</dbReference>
<evidence type="ECO:0000256" key="6">
    <source>
        <dbReference type="ARBA" id="ARBA00022692"/>
    </source>
</evidence>
<evidence type="ECO:0000256" key="1">
    <source>
        <dbReference type="ARBA" id="ARBA00004429"/>
    </source>
</evidence>
<accession>A0ABQ2WTR7</accession>